<dbReference type="InterPro" id="IPR026444">
    <property type="entry name" value="Secre_tail"/>
</dbReference>
<proteinExistence type="predicted"/>
<evidence type="ECO:0000313" key="4">
    <source>
        <dbReference type="EMBL" id="KAA9325476.1"/>
    </source>
</evidence>
<evidence type="ECO:0000256" key="1">
    <source>
        <dbReference type="SAM" id="SignalP"/>
    </source>
</evidence>
<reference evidence="4 5" key="1">
    <citation type="submission" date="2019-09" db="EMBL/GenBank/DDBJ databases">
        <title>Genome sequence of Adhaeribacter sp. M2.</title>
        <authorList>
            <person name="Srinivasan S."/>
        </authorList>
    </citation>
    <scope>NUCLEOTIDE SEQUENCE [LARGE SCALE GENOMIC DNA]</scope>
    <source>
        <strain evidence="4 5">M2</strain>
    </source>
</reference>
<dbReference type="InterPro" id="IPR008972">
    <property type="entry name" value="Cupredoxin"/>
</dbReference>
<evidence type="ECO:0000259" key="2">
    <source>
        <dbReference type="Pfam" id="PF13473"/>
    </source>
</evidence>
<feature type="domain" description="EfeO-type cupredoxin-like" evidence="2">
    <location>
        <begin position="8"/>
        <end position="103"/>
    </location>
</feature>
<feature type="signal peptide" evidence="1">
    <location>
        <begin position="1"/>
        <end position="25"/>
    </location>
</feature>
<dbReference type="AlphaFoldDB" id="A0A5N1IK17"/>
<dbReference type="Gene3D" id="2.60.40.420">
    <property type="entry name" value="Cupredoxins - blue copper proteins"/>
    <property type="match status" value="1"/>
</dbReference>
<comment type="caution">
    <text evidence="4">The sequence shown here is derived from an EMBL/GenBank/DDBJ whole genome shotgun (WGS) entry which is preliminary data.</text>
</comment>
<feature type="domain" description="Secretion system C-terminal sorting" evidence="3">
    <location>
        <begin position="125"/>
        <end position="200"/>
    </location>
</feature>
<organism evidence="4 5">
    <name type="scientific">Adhaeribacter soli</name>
    <dbReference type="NCBI Taxonomy" id="2607655"/>
    <lineage>
        <taxon>Bacteria</taxon>
        <taxon>Pseudomonadati</taxon>
        <taxon>Bacteroidota</taxon>
        <taxon>Cytophagia</taxon>
        <taxon>Cytophagales</taxon>
        <taxon>Hymenobacteraceae</taxon>
        <taxon>Adhaeribacter</taxon>
    </lineage>
</organism>
<dbReference type="InterPro" id="IPR028096">
    <property type="entry name" value="EfeO_Cupredoxin"/>
</dbReference>
<keyword evidence="5" id="KW-1185">Reference proteome</keyword>
<dbReference type="Proteomes" id="UP000326570">
    <property type="component" value="Unassembled WGS sequence"/>
</dbReference>
<sequence>MRKTATLFGLLACFFLGQHVQAANATVTISDFAYSPNQVTINAGESVTWQWSSGTHPTMSNSTPSAWATFTLGSGNPTFTQVFNTPGTYAYHCTAHPAMTGTIRVLAGPTGLGEDQQKGTVLIAYPNPASGLLKLALQTSGAEKYEVRFTNAIGRTVKTISAAELPAAGKDLEVDLSSLPAGIYFYGLWNQDKLVENKRLILSK</sequence>
<dbReference type="Pfam" id="PF13473">
    <property type="entry name" value="Cupredoxin_1"/>
    <property type="match status" value="1"/>
</dbReference>
<dbReference type="SUPFAM" id="SSF49503">
    <property type="entry name" value="Cupredoxins"/>
    <property type="match status" value="1"/>
</dbReference>
<feature type="chain" id="PRO_5024929569" evidence="1">
    <location>
        <begin position="26"/>
        <end position="204"/>
    </location>
</feature>
<name>A0A5N1IK17_9BACT</name>
<protein>
    <submittedName>
        <fullName evidence="4">T9SS type A sorting domain-containing protein</fullName>
    </submittedName>
</protein>
<gene>
    <name evidence="4" type="ORF">F0P94_17995</name>
</gene>
<evidence type="ECO:0000313" key="5">
    <source>
        <dbReference type="Proteomes" id="UP000326570"/>
    </source>
</evidence>
<dbReference type="Pfam" id="PF18962">
    <property type="entry name" value="Por_Secre_tail"/>
    <property type="match status" value="1"/>
</dbReference>
<accession>A0A5N1IK17</accession>
<dbReference type="InterPro" id="IPR052721">
    <property type="entry name" value="ET_Amicyanin"/>
</dbReference>
<dbReference type="EMBL" id="VTWT01000012">
    <property type="protein sequence ID" value="KAA9325476.1"/>
    <property type="molecule type" value="Genomic_DNA"/>
</dbReference>
<dbReference type="PANTHER" id="PTHR36507:SF1">
    <property type="entry name" value="BLL1555 PROTEIN"/>
    <property type="match status" value="1"/>
</dbReference>
<dbReference type="NCBIfam" id="TIGR04183">
    <property type="entry name" value="Por_Secre_tail"/>
    <property type="match status" value="1"/>
</dbReference>
<evidence type="ECO:0000259" key="3">
    <source>
        <dbReference type="Pfam" id="PF18962"/>
    </source>
</evidence>
<keyword evidence="1" id="KW-0732">Signal</keyword>
<dbReference type="RefSeq" id="WP_150905658.1">
    <property type="nucleotide sequence ID" value="NZ_VTWT01000012.1"/>
</dbReference>
<dbReference type="PANTHER" id="PTHR36507">
    <property type="entry name" value="BLL1555 PROTEIN"/>
    <property type="match status" value="1"/>
</dbReference>